<dbReference type="EMBL" id="UZAM01000164">
    <property type="protein sequence ID" value="VDO79680.1"/>
    <property type="molecule type" value="Genomic_DNA"/>
</dbReference>
<reference evidence="6 7" key="2">
    <citation type="submission" date="2018-11" db="EMBL/GenBank/DDBJ databases">
        <authorList>
            <consortium name="Pathogen Informatics"/>
        </authorList>
    </citation>
    <scope>NUCLEOTIDE SEQUENCE [LARGE SCALE GENOMIC DNA]</scope>
</reference>
<organism evidence="8">
    <name type="scientific">Soboliphyme baturini</name>
    <dbReference type="NCBI Taxonomy" id="241478"/>
    <lineage>
        <taxon>Eukaryota</taxon>
        <taxon>Metazoa</taxon>
        <taxon>Ecdysozoa</taxon>
        <taxon>Nematoda</taxon>
        <taxon>Enoplea</taxon>
        <taxon>Dorylaimia</taxon>
        <taxon>Dioctophymatida</taxon>
        <taxon>Dioctophymatoidea</taxon>
        <taxon>Soboliphymatidae</taxon>
        <taxon>Soboliphyme</taxon>
    </lineage>
</organism>
<dbReference type="AlphaFoldDB" id="A0A183I913"/>
<dbReference type="Pfam" id="PF08551">
    <property type="entry name" value="DUF1751"/>
    <property type="match status" value="1"/>
</dbReference>
<evidence type="ECO:0000256" key="3">
    <source>
        <dbReference type="ARBA" id="ARBA00022989"/>
    </source>
</evidence>
<proteinExistence type="predicted"/>
<dbReference type="InterPro" id="IPR013861">
    <property type="entry name" value="TMEM115/Pdh1/Rbl19"/>
</dbReference>
<evidence type="ECO:0000256" key="2">
    <source>
        <dbReference type="ARBA" id="ARBA00022692"/>
    </source>
</evidence>
<evidence type="ECO:0000256" key="5">
    <source>
        <dbReference type="SAM" id="Phobius"/>
    </source>
</evidence>
<dbReference type="SMART" id="SM01160">
    <property type="entry name" value="DUF1751"/>
    <property type="match status" value="1"/>
</dbReference>
<dbReference type="GO" id="GO:0006890">
    <property type="term" value="P:retrograde vesicle-mediated transport, Golgi to endoplasmic reticulum"/>
    <property type="evidence" value="ECO:0007669"/>
    <property type="project" value="InterPro"/>
</dbReference>
<dbReference type="WBParaSite" id="SBAD_0000011801-mRNA-1">
    <property type="protein sequence ID" value="SBAD_0000011801-mRNA-1"/>
    <property type="gene ID" value="SBAD_0000011801"/>
</dbReference>
<evidence type="ECO:0000313" key="8">
    <source>
        <dbReference type="WBParaSite" id="SBAD_0000011801-mRNA-1"/>
    </source>
</evidence>
<feature type="transmembrane region" description="Helical" evidence="5">
    <location>
        <begin position="20"/>
        <end position="41"/>
    </location>
</feature>
<keyword evidence="7" id="KW-1185">Reference proteome</keyword>
<keyword evidence="4 5" id="KW-0472">Membrane</keyword>
<dbReference type="Proteomes" id="UP000270296">
    <property type="component" value="Unassembled WGS sequence"/>
</dbReference>
<keyword evidence="2 5" id="KW-0812">Transmembrane</keyword>
<dbReference type="OrthoDB" id="73612at2759"/>
<sequence length="356" mass="41065">MAMFLYWQTLMQRLRTVSKLLYAFCVMLLLGFALSWSRPFWFDNLTIVPYRFLGQFSIGSIVTFWLIEDSFFFLLLDIACLYTLFTVVQPFWGDREILLFLFSVTTVFGLLLVIVSTVAYSFGWHSLFFDVNYAGFAAPMGAAFVAVKQALPDAVLFSAFSIGQRLKVNHLPFCGLLVLPMLYFFSDWLKYQSYSSGAAISSFAYVAGIIIAWVYLRYFQKHTNGTYGDPSPNFSFNRFVQMQLLTPRITFGEIPSLDDWKFVHHAQMESTSIVLENFIHSVTIQALAVVDRAYSGSSLFPSMFHPFFDRVASGFRHICWCRKYCMKSIRYVRLDEVKTNPDSLRQLGSMDIERQK</sequence>
<name>A0A183I913_9BILA</name>
<evidence type="ECO:0000256" key="1">
    <source>
        <dbReference type="ARBA" id="ARBA00004141"/>
    </source>
</evidence>
<feature type="transmembrane region" description="Helical" evidence="5">
    <location>
        <begin position="168"/>
        <end position="186"/>
    </location>
</feature>
<dbReference type="GO" id="GO:0005794">
    <property type="term" value="C:Golgi apparatus"/>
    <property type="evidence" value="ECO:0007669"/>
    <property type="project" value="TreeGrafter"/>
</dbReference>
<evidence type="ECO:0000313" key="7">
    <source>
        <dbReference type="Proteomes" id="UP000270296"/>
    </source>
</evidence>
<feature type="transmembrane region" description="Helical" evidence="5">
    <location>
        <begin position="61"/>
        <end position="85"/>
    </location>
</feature>
<keyword evidence="3 5" id="KW-1133">Transmembrane helix</keyword>
<feature type="transmembrane region" description="Helical" evidence="5">
    <location>
        <begin position="198"/>
        <end position="216"/>
    </location>
</feature>
<evidence type="ECO:0000256" key="4">
    <source>
        <dbReference type="ARBA" id="ARBA00023136"/>
    </source>
</evidence>
<dbReference type="GO" id="GO:0016020">
    <property type="term" value="C:membrane"/>
    <property type="evidence" value="ECO:0007669"/>
    <property type="project" value="UniProtKB-SubCell"/>
</dbReference>
<reference evidence="8" key="1">
    <citation type="submission" date="2016-06" db="UniProtKB">
        <authorList>
            <consortium name="WormBaseParasite"/>
        </authorList>
    </citation>
    <scope>IDENTIFICATION</scope>
</reference>
<feature type="transmembrane region" description="Helical" evidence="5">
    <location>
        <begin position="97"/>
        <end position="121"/>
    </location>
</feature>
<protein>
    <submittedName>
        <fullName evidence="8">Rhomboid domain-containing protein</fullName>
    </submittedName>
</protein>
<accession>A0A183I913</accession>
<dbReference type="PANTHER" id="PTHR13377">
    <property type="entry name" value="PLACENTAL PROTEIN 6"/>
    <property type="match status" value="1"/>
</dbReference>
<evidence type="ECO:0000313" key="6">
    <source>
        <dbReference type="EMBL" id="VDO79680.1"/>
    </source>
</evidence>
<dbReference type="PANTHER" id="PTHR13377:SF3">
    <property type="entry name" value="TRANSMEMBRANE PROTEIN 115"/>
    <property type="match status" value="1"/>
</dbReference>
<comment type="subcellular location">
    <subcellularLocation>
        <location evidence="1">Membrane</location>
        <topology evidence="1">Multi-pass membrane protein</topology>
    </subcellularLocation>
</comment>
<gene>
    <name evidence="6" type="ORF">SBAD_LOCUS107</name>
</gene>
<feature type="transmembrane region" description="Helical" evidence="5">
    <location>
        <begin position="127"/>
        <end position="147"/>
    </location>
</feature>